<dbReference type="OrthoDB" id="7765631at2"/>
<evidence type="ECO:0000256" key="4">
    <source>
        <dbReference type="ARBA" id="ARBA00023239"/>
    </source>
</evidence>
<dbReference type="AlphaFoldDB" id="A0A4R6YNC8"/>
<evidence type="ECO:0000256" key="1">
    <source>
        <dbReference type="ARBA" id="ARBA00005495"/>
    </source>
</evidence>
<evidence type="ECO:0000259" key="5">
    <source>
        <dbReference type="PROSITE" id="PS51891"/>
    </source>
</evidence>
<dbReference type="Proteomes" id="UP000295293">
    <property type="component" value="Unassembled WGS sequence"/>
</dbReference>
<gene>
    <name evidence="6" type="ORF">DFR29_11840</name>
</gene>
<organism evidence="6 7">
    <name type="scientific">Tahibacter aquaticus</name>
    <dbReference type="NCBI Taxonomy" id="520092"/>
    <lineage>
        <taxon>Bacteria</taxon>
        <taxon>Pseudomonadati</taxon>
        <taxon>Pseudomonadota</taxon>
        <taxon>Gammaproteobacteria</taxon>
        <taxon>Lysobacterales</taxon>
        <taxon>Rhodanobacteraceae</taxon>
        <taxon>Tahibacter</taxon>
    </lineage>
</organism>
<name>A0A4R6YNC8_9GAMM</name>
<evidence type="ECO:0000313" key="7">
    <source>
        <dbReference type="Proteomes" id="UP000295293"/>
    </source>
</evidence>
<accession>A0A4R6YNC8</accession>
<proteinExistence type="inferred from homology"/>
<feature type="domain" description="CENP-V/GFA" evidence="5">
    <location>
        <begin position="4"/>
        <end position="113"/>
    </location>
</feature>
<protein>
    <recommendedName>
        <fullName evidence="5">CENP-V/GFA domain-containing protein</fullName>
    </recommendedName>
</protein>
<dbReference type="InterPro" id="IPR006913">
    <property type="entry name" value="CENP-V/GFA"/>
</dbReference>
<keyword evidence="2" id="KW-0479">Metal-binding</keyword>
<evidence type="ECO:0000256" key="2">
    <source>
        <dbReference type="ARBA" id="ARBA00022723"/>
    </source>
</evidence>
<dbReference type="InterPro" id="IPR011057">
    <property type="entry name" value="Mss4-like_sf"/>
</dbReference>
<dbReference type="PANTHER" id="PTHR33337:SF40">
    <property type="entry name" value="CENP-V_GFA DOMAIN-CONTAINING PROTEIN-RELATED"/>
    <property type="match status" value="1"/>
</dbReference>
<dbReference type="RefSeq" id="WP_133821119.1">
    <property type="nucleotide sequence ID" value="NZ_SNZH01000018.1"/>
</dbReference>
<dbReference type="Pfam" id="PF04828">
    <property type="entry name" value="GFA"/>
    <property type="match status" value="1"/>
</dbReference>
<comment type="similarity">
    <text evidence="1">Belongs to the Gfa family.</text>
</comment>
<reference evidence="6 7" key="1">
    <citation type="submission" date="2019-03" db="EMBL/GenBank/DDBJ databases">
        <title>Genomic Encyclopedia of Type Strains, Phase IV (KMG-IV): sequencing the most valuable type-strain genomes for metagenomic binning, comparative biology and taxonomic classification.</title>
        <authorList>
            <person name="Goeker M."/>
        </authorList>
    </citation>
    <scope>NUCLEOTIDE SEQUENCE [LARGE SCALE GENOMIC DNA]</scope>
    <source>
        <strain evidence="6 7">DSM 21667</strain>
    </source>
</reference>
<keyword evidence="7" id="KW-1185">Reference proteome</keyword>
<evidence type="ECO:0000313" key="6">
    <source>
        <dbReference type="EMBL" id="TDR38897.1"/>
    </source>
</evidence>
<dbReference type="SUPFAM" id="SSF51316">
    <property type="entry name" value="Mss4-like"/>
    <property type="match status" value="1"/>
</dbReference>
<keyword evidence="4" id="KW-0456">Lyase</keyword>
<dbReference type="Gene3D" id="3.90.1590.10">
    <property type="entry name" value="glutathione-dependent formaldehyde- activating enzyme (gfa)"/>
    <property type="match status" value="1"/>
</dbReference>
<evidence type="ECO:0000256" key="3">
    <source>
        <dbReference type="ARBA" id="ARBA00022833"/>
    </source>
</evidence>
<dbReference type="GO" id="GO:0046872">
    <property type="term" value="F:metal ion binding"/>
    <property type="evidence" value="ECO:0007669"/>
    <property type="project" value="UniProtKB-KW"/>
</dbReference>
<comment type="caution">
    <text evidence="6">The sequence shown here is derived from an EMBL/GenBank/DDBJ whole genome shotgun (WGS) entry which is preliminary data.</text>
</comment>
<sequence>MPTRTAHCCCGQLSITVHGEPLGTGVCHCLACQRRTGSVFAALAAFAAPFAVSGHATEYLRTGEQGAQFRFRFCPRCGSTVFHTEEGVGGRVSVAVGAFGDAAFPPPQHSVYEIRRHAWVQLPDAIVRHTRDPA</sequence>
<dbReference type="PANTHER" id="PTHR33337">
    <property type="entry name" value="GFA DOMAIN-CONTAINING PROTEIN"/>
    <property type="match status" value="1"/>
</dbReference>
<keyword evidence="3" id="KW-0862">Zinc</keyword>
<dbReference type="EMBL" id="SNZH01000018">
    <property type="protein sequence ID" value="TDR38897.1"/>
    <property type="molecule type" value="Genomic_DNA"/>
</dbReference>
<dbReference type="PROSITE" id="PS51891">
    <property type="entry name" value="CENP_V_GFA"/>
    <property type="match status" value="1"/>
</dbReference>
<dbReference type="GO" id="GO:0016846">
    <property type="term" value="F:carbon-sulfur lyase activity"/>
    <property type="evidence" value="ECO:0007669"/>
    <property type="project" value="InterPro"/>
</dbReference>